<proteinExistence type="predicted"/>
<keyword evidence="1" id="KW-0472">Membrane</keyword>
<keyword evidence="1" id="KW-1133">Transmembrane helix</keyword>
<evidence type="ECO:0000313" key="3">
    <source>
        <dbReference type="Proteomes" id="UP000192266"/>
    </source>
</evidence>
<gene>
    <name evidence="2" type="ORF">SAMN00120144_2487</name>
</gene>
<organism evidence="2 3">
    <name type="scientific">Hymenobacter roseosalivarius DSM 11622</name>
    <dbReference type="NCBI Taxonomy" id="645990"/>
    <lineage>
        <taxon>Bacteria</taxon>
        <taxon>Pseudomonadati</taxon>
        <taxon>Bacteroidota</taxon>
        <taxon>Cytophagia</taxon>
        <taxon>Cytophagales</taxon>
        <taxon>Hymenobacteraceae</taxon>
        <taxon>Hymenobacter</taxon>
    </lineage>
</organism>
<dbReference type="Proteomes" id="UP000192266">
    <property type="component" value="Unassembled WGS sequence"/>
</dbReference>
<name>A0A1W1VEZ9_9BACT</name>
<evidence type="ECO:0000256" key="1">
    <source>
        <dbReference type="SAM" id="Phobius"/>
    </source>
</evidence>
<protein>
    <submittedName>
        <fullName evidence="2">Uncharacterized protein</fullName>
    </submittedName>
</protein>
<keyword evidence="1" id="KW-0812">Transmembrane</keyword>
<feature type="transmembrane region" description="Helical" evidence="1">
    <location>
        <begin position="15"/>
        <end position="36"/>
    </location>
</feature>
<keyword evidence="3" id="KW-1185">Reference proteome</keyword>
<reference evidence="2 3" key="1">
    <citation type="submission" date="2017-04" db="EMBL/GenBank/DDBJ databases">
        <authorList>
            <person name="Afonso C.L."/>
            <person name="Miller P.J."/>
            <person name="Scott M.A."/>
            <person name="Spackman E."/>
            <person name="Goraichik I."/>
            <person name="Dimitrov K.M."/>
            <person name="Suarez D.L."/>
            <person name="Swayne D.E."/>
        </authorList>
    </citation>
    <scope>NUCLEOTIDE SEQUENCE [LARGE SCALE GENOMIC DNA]</scope>
    <source>
        <strain evidence="2 3">DSM 11622</strain>
    </source>
</reference>
<accession>A0A1W1VEZ9</accession>
<evidence type="ECO:0000313" key="2">
    <source>
        <dbReference type="EMBL" id="SMB91905.1"/>
    </source>
</evidence>
<dbReference type="AlphaFoldDB" id="A0A1W1VEZ9"/>
<dbReference type="EMBL" id="FWWW01000057">
    <property type="protein sequence ID" value="SMB91905.1"/>
    <property type="molecule type" value="Genomic_DNA"/>
</dbReference>
<sequence length="58" mass="6532">MGSNDSQWNFKDARLLLYFAVVTCLLSGIIIGISILSLMKWRIALPVEDIVFGLSSEW</sequence>